<name>A0A2T5LS75_9EURO</name>
<sequence length="175" mass="19591">MATNDDANSSLTPDPGTLSTGNLVSSRIQSPTPAEQNSGKRRNGQKTGDQKQKRIRKVEGCGCRQPQPYNGSQSTLELLTLITREPLAEDVITVNNLGLLEKALGEQFSKLVFYSLGPSRVSWDIFCEFLQKNSQKMVDVYDYSITKESKRTERRAVLYKQLLNTGYSRGILEQL</sequence>
<reference evidence="2 3" key="1">
    <citation type="journal article" date="2018" name="Proc. Natl. Acad. Sci. U.S.A.">
        <title>Linking secondary metabolites to gene clusters through genome sequencing of six diverse Aspergillus species.</title>
        <authorList>
            <person name="Kaerboelling I."/>
            <person name="Vesth T.C."/>
            <person name="Frisvad J.C."/>
            <person name="Nybo J.L."/>
            <person name="Theobald S."/>
            <person name="Kuo A."/>
            <person name="Bowyer P."/>
            <person name="Matsuda Y."/>
            <person name="Mondo S."/>
            <person name="Lyhne E.K."/>
            <person name="Kogle M.E."/>
            <person name="Clum A."/>
            <person name="Lipzen A."/>
            <person name="Salamov A."/>
            <person name="Ngan C.Y."/>
            <person name="Daum C."/>
            <person name="Chiniquy J."/>
            <person name="Barry K."/>
            <person name="LaButti K."/>
            <person name="Haridas S."/>
            <person name="Simmons B.A."/>
            <person name="Magnuson J.K."/>
            <person name="Mortensen U.H."/>
            <person name="Larsen T.O."/>
            <person name="Grigoriev I.V."/>
            <person name="Baker S.E."/>
            <person name="Andersen M.R."/>
        </authorList>
    </citation>
    <scope>NUCLEOTIDE SEQUENCE [LARGE SCALE GENOMIC DNA]</scope>
    <source>
        <strain evidence="2 3">IBT 24754</strain>
    </source>
</reference>
<comment type="caution">
    <text evidence="2">The sequence shown here is derived from an EMBL/GenBank/DDBJ whole genome shotgun (WGS) entry which is preliminary data.</text>
</comment>
<gene>
    <name evidence="2" type="ORF">P175DRAFT_0533560</name>
</gene>
<dbReference type="VEuPathDB" id="FungiDB:P175DRAFT_0533560"/>
<feature type="compositionally biased region" description="Polar residues" evidence="1">
    <location>
        <begin position="1"/>
        <end position="37"/>
    </location>
</feature>
<dbReference type="AlphaFoldDB" id="A0A2T5LS75"/>
<accession>A0A2T5LS75</accession>
<dbReference type="EMBL" id="MSFN02000006">
    <property type="protein sequence ID" value="PTU19140.1"/>
    <property type="molecule type" value="Genomic_DNA"/>
</dbReference>
<dbReference type="OrthoDB" id="4494329at2759"/>
<feature type="region of interest" description="Disordered" evidence="1">
    <location>
        <begin position="1"/>
        <end position="66"/>
    </location>
</feature>
<dbReference type="Proteomes" id="UP000244073">
    <property type="component" value="Unassembled WGS sequence"/>
</dbReference>
<organism evidence="2 3">
    <name type="scientific">Aspergillus ochraceoroseus IBT 24754</name>
    <dbReference type="NCBI Taxonomy" id="1392256"/>
    <lineage>
        <taxon>Eukaryota</taxon>
        <taxon>Fungi</taxon>
        <taxon>Dikarya</taxon>
        <taxon>Ascomycota</taxon>
        <taxon>Pezizomycotina</taxon>
        <taxon>Eurotiomycetes</taxon>
        <taxon>Eurotiomycetidae</taxon>
        <taxon>Eurotiales</taxon>
        <taxon>Aspergillaceae</taxon>
        <taxon>Aspergillus</taxon>
        <taxon>Aspergillus subgen. Nidulantes</taxon>
    </lineage>
</organism>
<evidence type="ECO:0000313" key="2">
    <source>
        <dbReference type="EMBL" id="PTU19140.1"/>
    </source>
</evidence>
<dbReference type="RefSeq" id="XP_040750532.1">
    <property type="nucleotide sequence ID" value="XM_040900069.1"/>
</dbReference>
<evidence type="ECO:0000256" key="1">
    <source>
        <dbReference type="SAM" id="MobiDB-lite"/>
    </source>
</evidence>
<evidence type="ECO:0000313" key="3">
    <source>
        <dbReference type="Proteomes" id="UP000244073"/>
    </source>
</evidence>
<proteinExistence type="predicted"/>
<protein>
    <submittedName>
        <fullName evidence="2">Uncharacterized protein</fullName>
    </submittedName>
</protein>
<dbReference type="GeneID" id="63816951"/>